<name>A0A0F3IQ17_9PROT</name>
<gene>
    <name evidence="1" type="ORF">VZ95_16565</name>
</gene>
<sequence length="98" mass="10443">MKYIGALSGSGIVTCNGKTVGRASYRFDCFFQPPNNITSSGELQLPPAALEEVFGRTDVRLVTDDGRQLELRFSEKSLAAASTAAHVEVTGDLALPPL</sequence>
<keyword evidence="2" id="KW-1185">Reference proteome</keyword>
<evidence type="ECO:0000313" key="1">
    <source>
        <dbReference type="EMBL" id="KJV08633.1"/>
    </source>
</evidence>
<dbReference type="RefSeq" id="WP_045776843.1">
    <property type="nucleotide sequence ID" value="NZ_LAJY01000508.1"/>
</dbReference>
<reference evidence="1 2" key="1">
    <citation type="submission" date="2015-03" db="EMBL/GenBank/DDBJ databases">
        <title>Draft genome sequence of Elstera litoralis.</title>
        <authorList>
            <person name="Rahalkar M.C."/>
            <person name="Dhakephalkar P.K."/>
            <person name="Pore S.D."/>
            <person name="Arora P."/>
            <person name="Kapse N.G."/>
            <person name="Pandit P.S."/>
        </authorList>
    </citation>
    <scope>NUCLEOTIDE SEQUENCE [LARGE SCALE GENOMIC DNA]</scope>
    <source>
        <strain evidence="1 2">Dia-1</strain>
    </source>
</reference>
<comment type="caution">
    <text evidence="1">The sequence shown here is derived from an EMBL/GenBank/DDBJ whole genome shotgun (WGS) entry which is preliminary data.</text>
</comment>
<dbReference type="AlphaFoldDB" id="A0A0F3IQ17"/>
<evidence type="ECO:0000313" key="2">
    <source>
        <dbReference type="Proteomes" id="UP000033774"/>
    </source>
</evidence>
<dbReference type="Proteomes" id="UP000033774">
    <property type="component" value="Unassembled WGS sequence"/>
</dbReference>
<proteinExistence type="predicted"/>
<accession>A0A0F3IQ17</accession>
<dbReference type="EMBL" id="LAJY01000508">
    <property type="protein sequence ID" value="KJV08633.1"/>
    <property type="molecule type" value="Genomic_DNA"/>
</dbReference>
<dbReference type="OrthoDB" id="8160961at2"/>
<protein>
    <submittedName>
        <fullName evidence="1">Uncharacterized protein</fullName>
    </submittedName>
</protein>
<organism evidence="1 2">
    <name type="scientific">Elstera litoralis</name>
    <dbReference type="NCBI Taxonomy" id="552518"/>
    <lineage>
        <taxon>Bacteria</taxon>
        <taxon>Pseudomonadati</taxon>
        <taxon>Pseudomonadota</taxon>
        <taxon>Alphaproteobacteria</taxon>
        <taxon>Rhodospirillales</taxon>
        <taxon>Rhodospirillaceae</taxon>
        <taxon>Elstera</taxon>
    </lineage>
</organism>